<gene>
    <name evidence="2" type="ORF">LEMA_P084710.1</name>
</gene>
<dbReference type="OMA" id="NFEVWPP"/>
<dbReference type="STRING" id="985895.E5A6I7"/>
<dbReference type="GO" id="GO:0004061">
    <property type="term" value="F:arylformamidase activity"/>
    <property type="evidence" value="ECO:0007669"/>
    <property type="project" value="InterPro"/>
</dbReference>
<comment type="similarity">
    <text evidence="1">Belongs to the Cyclase 1 superfamily.</text>
</comment>
<dbReference type="Gene3D" id="3.50.30.50">
    <property type="entry name" value="Putative cyclase"/>
    <property type="match status" value="1"/>
</dbReference>
<evidence type="ECO:0000256" key="1">
    <source>
        <dbReference type="ARBA" id="ARBA00007865"/>
    </source>
</evidence>
<reference evidence="3" key="1">
    <citation type="journal article" date="2011" name="Nat. Commun.">
        <title>Effector diversification within compartments of the Leptosphaeria maculans genome affected by Repeat-Induced Point mutations.</title>
        <authorList>
            <person name="Rouxel T."/>
            <person name="Grandaubert J."/>
            <person name="Hane J.K."/>
            <person name="Hoede C."/>
            <person name="van de Wouw A.P."/>
            <person name="Couloux A."/>
            <person name="Dominguez V."/>
            <person name="Anthouard V."/>
            <person name="Bally P."/>
            <person name="Bourras S."/>
            <person name="Cozijnsen A.J."/>
            <person name="Ciuffetti L.M."/>
            <person name="Degrave A."/>
            <person name="Dilmaghani A."/>
            <person name="Duret L."/>
            <person name="Fudal I."/>
            <person name="Goodwin S.B."/>
            <person name="Gout L."/>
            <person name="Glaser N."/>
            <person name="Linglin J."/>
            <person name="Kema G.H.J."/>
            <person name="Lapalu N."/>
            <person name="Lawrence C.B."/>
            <person name="May K."/>
            <person name="Meyer M."/>
            <person name="Ollivier B."/>
            <person name="Poulain J."/>
            <person name="Schoch C.L."/>
            <person name="Simon A."/>
            <person name="Spatafora J.W."/>
            <person name="Stachowiak A."/>
            <person name="Turgeon B.G."/>
            <person name="Tyler B.M."/>
            <person name="Vincent D."/>
            <person name="Weissenbach J."/>
            <person name="Amselem J."/>
            <person name="Quesneville H."/>
            <person name="Oliver R.P."/>
            <person name="Wincker P."/>
            <person name="Balesdent M.-H."/>
            <person name="Howlett B.J."/>
        </authorList>
    </citation>
    <scope>NUCLEOTIDE SEQUENCE [LARGE SCALE GENOMIC DNA]</scope>
    <source>
        <strain evidence="3">JN3 / isolate v23.1.3 / race Av1-4-5-6-7-8</strain>
    </source>
</reference>
<evidence type="ECO:0000313" key="3">
    <source>
        <dbReference type="Proteomes" id="UP000002668"/>
    </source>
</evidence>
<dbReference type="InterPro" id="IPR007325">
    <property type="entry name" value="KFase/CYL"/>
</dbReference>
<dbReference type="GO" id="GO:0019441">
    <property type="term" value="P:L-tryptophan catabolic process to kynurenine"/>
    <property type="evidence" value="ECO:0007669"/>
    <property type="project" value="InterPro"/>
</dbReference>
<dbReference type="InterPro" id="IPR037175">
    <property type="entry name" value="KFase_sf"/>
</dbReference>
<dbReference type="Pfam" id="PF04199">
    <property type="entry name" value="Cyclase"/>
    <property type="match status" value="1"/>
</dbReference>
<name>E5A6I7_LEPMJ</name>
<dbReference type="OrthoDB" id="5396at2759"/>
<dbReference type="EMBL" id="FP929135">
    <property type="protein sequence ID" value="CBX99232.1"/>
    <property type="molecule type" value="Genomic_DNA"/>
</dbReference>
<dbReference type="HOGENOM" id="CLU_450523_0_0_1"/>
<dbReference type="SUPFAM" id="SSF102198">
    <property type="entry name" value="Putative cyclase"/>
    <property type="match status" value="1"/>
</dbReference>
<dbReference type="VEuPathDB" id="FungiDB:LEMA_P084710.1"/>
<dbReference type="AlphaFoldDB" id="E5A6I7"/>
<dbReference type="PANTHER" id="PTHR34861:SF10">
    <property type="entry name" value="CYCLASE"/>
    <property type="match status" value="1"/>
</dbReference>
<dbReference type="eggNOG" id="ENOG502QTM1">
    <property type="taxonomic scope" value="Eukaryota"/>
</dbReference>
<dbReference type="Proteomes" id="UP000002668">
    <property type="component" value="Genome"/>
</dbReference>
<keyword evidence="3" id="KW-1185">Reference proteome</keyword>
<sequence length="639" mass="70323">MSAAFMSIPPSIVVIENQATEQALTRSSPLEDLISSNDQLTGMDALELRGWASQNPLVPARDLNDTLGKVLLSTFNGDWDALQSYVNSRVSELGDDEAATEMIRDELYAARWGATRLPIYNVVLQFFFFNPENEAKLLDLTRYLTANIQVPVTGTDATGATALYWSISTKPFAVPSFAQLLFDAGGSVNTRNRFGGNTGSEIAQADIHGDTTKNVEMMKWFVQHGGDVHAKDNDGMNVRILVDMMKKKVPGMDVVLVKGRGKREEGECENCGRIEALRIPQNTFAGAQHSPKMRLNPNNDATSFPKRSQLPHVSGTPEGAAWFWGGSDELGRLNLLTTERIAKATQDNVKTGEVVPLDLPLNIPGPTFFGRMPMKHRIKSIGKGAFDDEIELNTQSSSQWDGFRHFADPKTGCHYNGVASDEILAEIEGDDKDQEQCHGNTTARKEIKPRRLGIDAWAKRGIVGRGVLLDVYTWSQSNGKSYNPFNTHHITAADLIACAKSQNTTLQTGDILLIRTGWLAHYFSLTSSQKTAQSQFDLNAHTYAGLEASDSMKDFLYDNYFAAAACDNANFEAWPPPSFQESLHASLLPLWGMPIGELWDLERLARVCKEKERWTFLLTSAPGNVPGGVGSSPNALALF</sequence>
<dbReference type="GeneID" id="13288784"/>
<protein>
    <submittedName>
        <fullName evidence="2">Uncharacterized protein</fullName>
    </submittedName>
</protein>
<accession>E5A6I7</accession>
<dbReference type="InterPro" id="IPR036770">
    <property type="entry name" value="Ankyrin_rpt-contain_sf"/>
</dbReference>
<dbReference type="InParanoid" id="E5A6I7"/>
<dbReference type="PANTHER" id="PTHR34861">
    <property type="match status" value="1"/>
</dbReference>
<dbReference type="Gene3D" id="1.25.40.20">
    <property type="entry name" value="Ankyrin repeat-containing domain"/>
    <property type="match status" value="1"/>
</dbReference>
<proteinExistence type="inferred from homology"/>
<dbReference type="SUPFAM" id="SSF48403">
    <property type="entry name" value="Ankyrin repeat"/>
    <property type="match status" value="1"/>
</dbReference>
<organism evidence="2 3">
    <name type="scientific">Leptosphaeria maculans (strain JN3 / isolate v23.1.3 / race Av1-4-5-6-7-8)</name>
    <name type="common">Blackleg fungus</name>
    <name type="synonym">Phoma lingam</name>
    <dbReference type="NCBI Taxonomy" id="985895"/>
    <lineage>
        <taxon>Eukaryota</taxon>
        <taxon>Fungi</taxon>
        <taxon>Dikarya</taxon>
        <taxon>Ascomycota</taxon>
        <taxon>Pezizomycotina</taxon>
        <taxon>Dothideomycetes</taxon>
        <taxon>Pleosporomycetidae</taxon>
        <taxon>Pleosporales</taxon>
        <taxon>Pleosporineae</taxon>
        <taxon>Leptosphaeriaceae</taxon>
        <taxon>Plenodomus</taxon>
        <taxon>Plenodomus lingam/Leptosphaeria maculans species complex</taxon>
    </lineage>
</organism>
<evidence type="ECO:0000313" key="2">
    <source>
        <dbReference type="EMBL" id="CBX99232.1"/>
    </source>
</evidence>